<dbReference type="EMBL" id="KX492135">
    <property type="protein sequence ID" value="AOO94499.1"/>
    <property type="molecule type" value="Genomic_DNA"/>
</dbReference>
<organism evidence="2">
    <name type="scientific">Rhizobium leguminosarum bv. trifolii</name>
    <dbReference type="NCBI Taxonomy" id="386"/>
    <lineage>
        <taxon>Bacteria</taxon>
        <taxon>Pseudomonadati</taxon>
        <taxon>Pseudomonadota</taxon>
        <taxon>Alphaproteobacteria</taxon>
        <taxon>Hyphomicrobiales</taxon>
        <taxon>Rhizobiaceae</taxon>
        <taxon>Rhizobium/Agrobacterium group</taxon>
        <taxon>Rhizobium</taxon>
    </lineage>
</organism>
<reference evidence="2" key="2">
    <citation type="journal article" date="2016" name="Front. Microbiol.">
        <title>The Regulatory Protein RosR Affects Rhizobium leguminosarum bv. trifolii Protein Profiles, Cell Surface Properties, and Symbiosis with Clover.</title>
        <authorList>
            <person name="Rachwal K."/>
            <person name="Boguszewska A."/>
            <person name="Kopcinska J."/>
            <person name="Karas M."/>
            <person name="Tchorzewski M."/>
            <person name="Janczarek M."/>
        </authorList>
    </citation>
    <scope>NUCLEOTIDE SEQUENCE</scope>
    <source>
        <strain evidence="2">Rt24.2</strain>
    </source>
</reference>
<evidence type="ECO:0000256" key="1">
    <source>
        <dbReference type="SAM" id="MobiDB-lite"/>
    </source>
</evidence>
<dbReference type="AlphaFoldDB" id="A0A1C9I699"/>
<feature type="compositionally biased region" description="Basic residues" evidence="1">
    <location>
        <begin position="35"/>
        <end position="44"/>
    </location>
</feature>
<evidence type="ECO:0000313" key="2">
    <source>
        <dbReference type="EMBL" id="AOO94499.1"/>
    </source>
</evidence>
<protein>
    <submittedName>
        <fullName evidence="2">Uncharacterized protein</fullName>
    </submittedName>
</protein>
<name>A0A1C9I699_RHILT</name>
<feature type="compositionally biased region" description="Basic and acidic residues" evidence="1">
    <location>
        <begin position="46"/>
        <end position="59"/>
    </location>
</feature>
<sequence>MAQSASNRSSESIAVANALSPSEGPGYGAANSTPLRRRRRRQQSIRRIDCSGERPEPKRRAGRGCGGLDALRAAASRFPLLPSGRRGPGGGGGGPPKPVFPRLCGLRPCRHRLEHVQRACARRGGIGCYERGAELCSKCHQSVVVFGDRFAPQAVISVNEPDFQFQATTRSPQLRNLCMKSIVAHRYAKSRWGRQDSLRAFG</sequence>
<feature type="compositionally biased region" description="Polar residues" evidence="1">
    <location>
        <begin position="1"/>
        <end position="12"/>
    </location>
</feature>
<proteinExistence type="predicted"/>
<accession>A0A1C9I699</accession>
<reference evidence="2" key="1">
    <citation type="journal article" date="2015" name="BMC Genomics">
        <title>Transcriptome profiling of a Rhizobium leguminosarum bv. trifolii rosR mutant reveals the role of the transcriptional regulator RosR in motility, synthesis of cell-surface components, and other cellular processes.</title>
        <authorList>
            <person name="Rachwal K."/>
            <person name="Matczynska E."/>
            <person name="Janczarek M."/>
        </authorList>
    </citation>
    <scope>NUCLEOTIDE SEQUENCE</scope>
    <source>
        <strain evidence="2">Rt24.2</strain>
    </source>
</reference>
<feature type="region of interest" description="Disordered" evidence="1">
    <location>
        <begin position="1"/>
        <end position="66"/>
    </location>
</feature>
<feature type="region of interest" description="Disordered" evidence="1">
    <location>
        <begin position="77"/>
        <end position="96"/>
    </location>
</feature>